<evidence type="ECO:0000256" key="1">
    <source>
        <dbReference type="SAM" id="MobiDB-lite"/>
    </source>
</evidence>
<name>A0ABS8NGK4_9BACT</name>
<feature type="transmembrane region" description="Helical" evidence="2">
    <location>
        <begin position="187"/>
        <end position="207"/>
    </location>
</feature>
<evidence type="ECO:0008006" key="5">
    <source>
        <dbReference type="Google" id="ProtNLM"/>
    </source>
</evidence>
<keyword evidence="2" id="KW-1133">Transmembrane helix</keyword>
<keyword evidence="4" id="KW-1185">Reference proteome</keyword>
<dbReference type="EMBL" id="JAJKFW010000022">
    <property type="protein sequence ID" value="MCC9642676.1"/>
    <property type="molecule type" value="Genomic_DNA"/>
</dbReference>
<gene>
    <name evidence="3" type="ORF">LOC71_10345</name>
</gene>
<dbReference type="RefSeq" id="WP_230273558.1">
    <property type="nucleotide sequence ID" value="NZ_JAJKFW010000022.1"/>
</dbReference>
<keyword evidence="2" id="KW-0812">Transmembrane</keyword>
<keyword evidence="2" id="KW-0472">Membrane</keyword>
<proteinExistence type="predicted"/>
<organism evidence="3 4">
    <name type="scientific">Rhodopirellula halodulae</name>
    <dbReference type="NCBI Taxonomy" id="2894198"/>
    <lineage>
        <taxon>Bacteria</taxon>
        <taxon>Pseudomonadati</taxon>
        <taxon>Planctomycetota</taxon>
        <taxon>Planctomycetia</taxon>
        <taxon>Pirellulales</taxon>
        <taxon>Pirellulaceae</taxon>
        <taxon>Rhodopirellula</taxon>
    </lineage>
</organism>
<sequence>MEFVRHRHHPIRQCVRALLGSFARCRASLLGWPAAIEAVDASFYWRRLRRTACLAGLLGVINAVSGMSGSVPATPPPANPQTTSVSSTTLMASTPSVDAADREAASRERTAAASEERISIGPRSVPPVGWRRTANGWEHVSEWPSAHTPPKGISAQVSISDRIVSLEKSEPAHLRHWMDRLRSTHPAIIALGQIACVGLLLGGGWVFRTKVSPDGTTSAPNQLAS</sequence>
<evidence type="ECO:0000256" key="2">
    <source>
        <dbReference type="SAM" id="Phobius"/>
    </source>
</evidence>
<comment type="caution">
    <text evidence="3">The sequence shown here is derived from an EMBL/GenBank/DDBJ whole genome shotgun (WGS) entry which is preliminary data.</text>
</comment>
<accession>A0ABS8NGK4</accession>
<feature type="region of interest" description="Disordered" evidence="1">
    <location>
        <begin position="92"/>
        <end position="116"/>
    </location>
</feature>
<feature type="compositionally biased region" description="Basic and acidic residues" evidence="1">
    <location>
        <begin position="99"/>
        <end position="116"/>
    </location>
</feature>
<evidence type="ECO:0000313" key="3">
    <source>
        <dbReference type="EMBL" id="MCC9642676.1"/>
    </source>
</evidence>
<dbReference type="Proteomes" id="UP001430306">
    <property type="component" value="Unassembled WGS sequence"/>
</dbReference>
<protein>
    <recommendedName>
        <fullName evidence="5">Transmembrane protein</fullName>
    </recommendedName>
</protein>
<reference evidence="3" key="1">
    <citation type="submission" date="2021-11" db="EMBL/GenBank/DDBJ databases">
        <title>Genome sequence.</title>
        <authorList>
            <person name="Sun Q."/>
        </authorList>
    </citation>
    <scope>NUCLEOTIDE SEQUENCE</scope>
    <source>
        <strain evidence="3">JC740</strain>
    </source>
</reference>
<evidence type="ECO:0000313" key="4">
    <source>
        <dbReference type="Proteomes" id="UP001430306"/>
    </source>
</evidence>